<sequence length="269" mass="29486">MRIDYHELPELVRTAVQARTGVIRSARTAEAGTNSAVAAVLETEASGRVFLKGLPEDHVSVIDQQREARVSPHIEGIGPRMLWQETAAGWDLIAFEMVEGARHADYTPGSPDLPKLAALMGQLAKTSCPRVQMMSAGWRWGAYLDSTSDFGILEGDALLHTDYHVGNVLITDDRAWLIDWAWATRGAAFIDPALVLPRLIAAGHSPAEAETWAAEHPAWQEANPEAITKFAAAISRLWSQLADKNPHATWRRPMVEAATTWADHRAAMA</sequence>
<evidence type="ECO:0000313" key="2">
    <source>
        <dbReference type="EMBL" id="MBR7830666.1"/>
    </source>
</evidence>
<dbReference type="Gene3D" id="3.90.1200.10">
    <property type="match status" value="1"/>
</dbReference>
<name>A0A941IPQ3_9ACTN</name>
<dbReference type="Proteomes" id="UP000676325">
    <property type="component" value="Unassembled WGS sequence"/>
</dbReference>
<evidence type="ECO:0000313" key="3">
    <source>
        <dbReference type="Proteomes" id="UP000676325"/>
    </source>
</evidence>
<reference evidence="2" key="1">
    <citation type="submission" date="2021-04" db="EMBL/GenBank/DDBJ databases">
        <title>Genome based classification of Actinospica acidithermotolerans sp. nov., an actinobacterium isolated from an Indonesian hot spring.</title>
        <authorList>
            <person name="Kusuma A.B."/>
            <person name="Putra K.E."/>
            <person name="Nafisah S."/>
            <person name="Loh J."/>
            <person name="Nouioui I."/>
            <person name="Goodfellow M."/>
        </authorList>
    </citation>
    <scope>NUCLEOTIDE SEQUENCE</scope>
    <source>
        <strain evidence="2">MGRD01-02</strain>
    </source>
</reference>
<protein>
    <submittedName>
        <fullName evidence="2">Phosphotransferase</fullName>
    </submittedName>
</protein>
<comment type="caution">
    <text evidence="2">The sequence shown here is derived from an EMBL/GenBank/DDBJ whole genome shotgun (WGS) entry which is preliminary data.</text>
</comment>
<accession>A0A941IPQ3</accession>
<dbReference type="AlphaFoldDB" id="A0A941IPQ3"/>
<proteinExistence type="predicted"/>
<keyword evidence="3" id="KW-1185">Reference proteome</keyword>
<dbReference type="InterPro" id="IPR011009">
    <property type="entry name" value="Kinase-like_dom_sf"/>
</dbReference>
<dbReference type="Pfam" id="PF01636">
    <property type="entry name" value="APH"/>
    <property type="match status" value="1"/>
</dbReference>
<dbReference type="RefSeq" id="WP_212521789.1">
    <property type="nucleotide sequence ID" value="NZ_JAGSOH010000147.1"/>
</dbReference>
<evidence type="ECO:0000259" key="1">
    <source>
        <dbReference type="Pfam" id="PF01636"/>
    </source>
</evidence>
<dbReference type="EMBL" id="JAGSOH010000147">
    <property type="protein sequence ID" value="MBR7830666.1"/>
    <property type="molecule type" value="Genomic_DNA"/>
</dbReference>
<organism evidence="2 3">
    <name type="scientific">Actinospica acidithermotolerans</name>
    <dbReference type="NCBI Taxonomy" id="2828514"/>
    <lineage>
        <taxon>Bacteria</taxon>
        <taxon>Bacillati</taxon>
        <taxon>Actinomycetota</taxon>
        <taxon>Actinomycetes</taxon>
        <taxon>Catenulisporales</taxon>
        <taxon>Actinospicaceae</taxon>
        <taxon>Actinospica</taxon>
    </lineage>
</organism>
<dbReference type="InterPro" id="IPR002575">
    <property type="entry name" value="Aminoglycoside_PTrfase"/>
</dbReference>
<gene>
    <name evidence="2" type="ORF">KDK95_30470</name>
</gene>
<feature type="domain" description="Aminoglycoside phosphotransferase" evidence="1">
    <location>
        <begin position="157"/>
        <end position="221"/>
    </location>
</feature>
<dbReference type="SUPFAM" id="SSF56112">
    <property type="entry name" value="Protein kinase-like (PK-like)"/>
    <property type="match status" value="1"/>
</dbReference>